<organism evidence="2 3">
    <name type="scientific">Candidatus Defluviibacterium haderslevense</name>
    <dbReference type="NCBI Taxonomy" id="2981993"/>
    <lineage>
        <taxon>Bacteria</taxon>
        <taxon>Pseudomonadati</taxon>
        <taxon>Bacteroidota</taxon>
        <taxon>Saprospiria</taxon>
        <taxon>Saprospirales</taxon>
        <taxon>Saprospiraceae</taxon>
        <taxon>Candidatus Defluviibacterium</taxon>
    </lineage>
</organism>
<comment type="caution">
    <text evidence="2">The sequence shown here is derived from an EMBL/GenBank/DDBJ whole genome shotgun (WGS) entry which is preliminary data.</text>
</comment>
<dbReference type="Proteomes" id="UP000808349">
    <property type="component" value="Unassembled WGS sequence"/>
</dbReference>
<evidence type="ECO:0000313" key="3">
    <source>
        <dbReference type="Proteomes" id="UP000808349"/>
    </source>
</evidence>
<dbReference type="InterPro" id="IPR007395">
    <property type="entry name" value="Zn_peptidase_2"/>
</dbReference>
<reference evidence="2 3" key="1">
    <citation type="submission" date="2020-10" db="EMBL/GenBank/DDBJ databases">
        <title>Connecting structure to function with the recovery of over 1000 high-quality activated sludge metagenome-assembled genomes encoding full-length rRNA genes using long-read sequencing.</title>
        <authorList>
            <person name="Singleton C.M."/>
            <person name="Petriglieri F."/>
            <person name="Kristensen J.M."/>
            <person name="Kirkegaard R.H."/>
            <person name="Michaelsen T.Y."/>
            <person name="Andersen M.H."/>
            <person name="Karst S.M."/>
            <person name="Dueholm M.S."/>
            <person name="Nielsen P.H."/>
            <person name="Albertsen M."/>
        </authorList>
    </citation>
    <scope>NUCLEOTIDE SEQUENCE [LARGE SCALE GENOMIC DNA]</scope>
    <source>
        <strain evidence="2">Ribe_18-Q3-R11-54_BAT3C.373</strain>
    </source>
</reference>
<keyword evidence="1" id="KW-0812">Transmembrane</keyword>
<name>A0A9D7S8B3_9BACT</name>
<protein>
    <submittedName>
        <fullName evidence="2">Zinc metallopeptidase</fullName>
    </submittedName>
</protein>
<keyword evidence="1" id="KW-0472">Membrane</keyword>
<feature type="transmembrane region" description="Helical" evidence="1">
    <location>
        <begin position="119"/>
        <end position="138"/>
    </location>
</feature>
<feature type="transmembrane region" description="Helical" evidence="1">
    <location>
        <begin position="197"/>
        <end position="218"/>
    </location>
</feature>
<dbReference type="PANTHER" id="PTHR36434">
    <property type="entry name" value="MEMBRANE PROTEASE YUGP-RELATED"/>
    <property type="match status" value="1"/>
</dbReference>
<dbReference type="AlphaFoldDB" id="A0A9D7S8B3"/>
<keyword evidence="1" id="KW-1133">Transmembrane helix</keyword>
<accession>A0A9D7S8B3</accession>
<sequence>MIFNILALAMSGVGWIISNKLKSKFQHYSQVGLRSNASGKEIAENMLKYYNIHDVQVLESQGFLSDHYNPLDKTVNLSSDVYHGRSVASAAVAAHECGHAVQHDTAYAMLQLRSKIVPVVKVASMAQQFLLMLAFMLANTFPSLLLITIIAFMITTIFSLITLPVEFDASRRALVWLDSTGSTQGAEHEGAKDALKWAAMTYVVAALSSLVMLIFLILRYTTGNRD</sequence>
<dbReference type="PANTHER" id="PTHR36434:SF1">
    <property type="entry name" value="MEMBRANE PROTEASE YUGP-RELATED"/>
    <property type="match status" value="1"/>
</dbReference>
<gene>
    <name evidence="2" type="ORF">IPO85_05745</name>
</gene>
<dbReference type="Pfam" id="PF04298">
    <property type="entry name" value="Zn_peptidase_2"/>
    <property type="match status" value="1"/>
</dbReference>
<proteinExistence type="predicted"/>
<evidence type="ECO:0000256" key="1">
    <source>
        <dbReference type="SAM" id="Phobius"/>
    </source>
</evidence>
<feature type="transmembrane region" description="Helical" evidence="1">
    <location>
        <begin position="144"/>
        <end position="163"/>
    </location>
</feature>
<dbReference type="EMBL" id="JADKFW010000004">
    <property type="protein sequence ID" value="MBK9717005.1"/>
    <property type="molecule type" value="Genomic_DNA"/>
</dbReference>
<evidence type="ECO:0000313" key="2">
    <source>
        <dbReference type="EMBL" id="MBK9717005.1"/>
    </source>
</evidence>